<evidence type="ECO:0000313" key="2">
    <source>
        <dbReference type="Proteomes" id="UP001500575"/>
    </source>
</evidence>
<dbReference type="EMBL" id="BAAAQQ010000011">
    <property type="protein sequence ID" value="GAA2126211.1"/>
    <property type="molecule type" value="Genomic_DNA"/>
</dbReference>
<dbReference type="Pfam" id="PF14087">
    <property type="entry name" value="DUF4267"/>
    <property type="match status" value="1"/>
</dbReference>
<accession>A0ABP5K3Y3</accession>
<dbReference type="RefSeq" id="WP_344304017.1">
    <property type="nucleotide sequence ID" value="NZ_BAAAQQ010000011.1"/>
</dbReference>
<proteinExistence type="predicted"/>
<dbReference type="InterPro" id="IPR025363">
    <property type="entry name" value="DUF4267"/>
</dbReference>
<evidence type="ECO:0000313" key="1">
    <source>
        <dbReference type="EMBL" id="GAA2126211.1"/>
    </source>
</evidence>
<protein>
    <submittedName>
        <fullName evidence="1">Uncharacterized protein</fullName>
    </submittedName>
</protein>
<comment type="caution">
    <text evidence="1">The sequence shown here is derived from an EMBL/GenBank/DDBJ whole genome shotgun (WGS) entry which is preliminary data.</text>
</comment>
<name>A0ABP5K3Y3_9ACTN</name>
<dbReference type="Proteomes" id="UP001500575">
    <property type="component" value="Unassembled WGS sequence"/>
</dbReference>
<keyword evidence="2" id="KW-1185">Reference proteome</keyword>
<reference evidence="2" key="1">
    <citation type="journal article" date="2019" name="Int. J. Syst. Evol. Microbiol.">
        <title>The Global Catalogue of Microorganisms (GCM) 10K type strain sequencing project: providing services to taxonomists for standard genome sequencing and annotation.</title>
        <authorList>
            <consortium name="The Broad Institute Genomics Platform"/>
            <consortium name="The Broad Institute Genome Sequencing Center for Infectious Disease"/>
            <person name="Wu L."/>
            <person name="Ma J."/>
        </authorList>
    </citation>
    <scope>NUCLEOTIDE SEQUENCE [LARGE SCALE GENOMIC DNA]</scope>
    <source>
        <strain evidence="2">JCM 16021</strain>
    </source>
</reference>
<sequence>MAITFPASRAISLASAAYGVYALVRPEHLARAMEADPGEQEGYDNLARVYGVRDVTVSLLGILGPARGVQWAMRSRIASDLADCATLLTKADDGKIRGKAAAITVGWAALNFAAYRWDRARLTATG</sequence>
<organism evidence="1 2">
    <name type="scientific">Nocardioides bigeumensis</name>
    <dbReference type="NCBI Taxonomy" id="433657"/>
    <lineage>
        <taxon>Bacteria</taxon>
        <taxon>Bacillati</taxon>
        <taxon>Actinomycetota</taxon>
        <taxon>Actinomycetes</taxon>
        <taxon>Propionibacteriales</taxon>
        <taxon>Nocardioidaceae</taxon>
        <taxon>Nocardioides</taxon>
    </lineage>
</organism>
<gene>
    <name evidence="1" type="ORF">GCM10009843_24540</name>
</gene>